<dbReference type="InterPro" id="IPR040079">
    <property type="entry name" value="Glutathione_S-Trfase"/>
</dbReference>
<dbReference type="Pfam" id="PF13410">
    <property type="entry name" value="GST_C_2"/>
    <property type="match status" value="1"/>
</dbReference>
<dbReference type="RefSeq" id="WP_220304358.1">
    <property type="nucleotide sequence ID" value="NZ_CP080590.1"/>
</dbReference>
<dbReference type="EMBL" id="CP080590">
    <property type="protein sequence ID" value="QYO75863.1"/>
    <property type="molecule type" value="Genomic_DNA"/>
</dbReference>
<evidence type="ECO:0000259" key="1">
    <source>
        <dbReference type="PROSITE" id="PS50404"/>
    </source>
</evidence>
<protein>
    <submittedName>
        <fullName evidence="2">Glutathione S-transferase family protein</fullName>
    </submittedName>
</protein>
<reference evidence="2 3" key="1">
    <citation type="submission" date="2021-08" db="EMBL/GenBank/DDBJ databases">
        <title>Devosia salina sp. nov., isolated from the South China Sea sediment.</title>
        <authorList>
            <person name="Zhou Z."/>
        </authorList>
    </citation>
    <scope>NUCLEOTIDE SEQUENCE [LARGE SCALE GENOMIC DNA]</scope>
    <source>
        <strain evidence="2 3">SCS-3</strain>
    </source>
</reference>
<dbReference type="PANTHER" id="PTHR42673:SF4">
    <property type="entry name" value="MALEYLACETOACETATE ISOMERASE"/>
    <property type="match status" value="1"/>
</dbReference>
<gene>
    <name evidence="2" type="ORF">K1X15_14670</name>
</gene>
<dbReference type="InterPro" id="IPR036282">
    <property type="entry name" value="Glutathione-S-Trfase_C_sf"/>
</dbReference>
<name>A0ABX8WAG6_9HYPH</name>
<dbReference type="SUPFAM" id="SSF52833">
    <property type="entry name" value="Thioredoxin-like"/>
    <property type="match status" value="1"/>
</dbReference>
<dbReference type="InterPro" id="IPR036249">
    <property type="entry name" value="Thioredoxin-like_sf"/>
</dbReference>
<dbReference type="Pfam" id="PF13409">
    <property type="entry name" value="GST_N_2"/>
    <property type="match status" value="1"/>
</dbReference>
<keyword evidence="3" id="KW-1185">Reference proteome</keyword>
<organism evidence="2 3">
    <name type="scientific">Devosia salina</name>
    <dbReference type="NCBI Taxonomy" id="2860336"/>
    <lineage>
        <taxon>Bacteria</taxon>
        <taxon>Pseudomonadati</taxon>
        <taxon>Pseudomonadota</taxon>
        <taxon>Alphaproteobacteria</taxon>
        <taxon>Hyphomicrobiales</taxon>
        <taxon>Devosiaceae</taxon>
        <taxon>Devosia</taxon>
    </lineage>
</organism>
<dbReference type="PANTHER" id="PTHR42673">
    <property type="entry name" value="MALEYLACETOACETATE ISOMERASE"/>
    <property type="match status" value="1"/>
</dbReference>
<proteinExistence type="predicted"/>
<dbReference type="SUPFAM" id="SSF47616">
    <property type="entry name" value="GST C-terminal domain-like"/>
    <property type="match status" value="1"/>
</dbReference>
<dbReference type="CDD" id="cd03043">
    <property type="entry name" value="GST_N_1"/>
    <property type="match status" value="1"/>
</dbReference>
<dbReference type="InterPro" id="IPR004045">
    <property type="entry name" value="Glutathione_S-Trfase_N"/>
</dbReference>
<dbReference type="SFLD" id="SFLDG00358">
    <property type="entry name" value="Main_(cytGST)"/>
    <property type="match status" value="1"/>
</dbReference>
<feature type="domain" description="GST N-terminal" evidence="1">
    <location>
        <begin position="2"/>
        <end position="82"/>
    </location>
</feature>
<dbReference type="Gene3D" id="3.40.30.10">
    <property type="entry name" value="Glutaredoxin"/>
    <property type="match status" value="1"/>
</dbReference>
<dbReference type="PROSITE" id="PS50404">
    <property type="entry name" value="GST_NTER"/>
    <property type="match status" value="1"/>
</dbReference>
<sequence length="228" mass="25391">MLKLIIGNKNYSSWSLRPWLALRMADIPFEEELRPFIDHGSHDTFRAFSPTGRVPLLVDGKVEVWDSLAIVEHVAETYPALWPADIAARAYARSVAAEMHSGFSELRNVCTMNCGLRVQLHHRSPALERDLARIAEIWSTGIERFGGPFLAGDRFTVADAFYAPVAFRLQTYGIALGAVPDAYAARLRALPPMVEWYEAGIAETWREPDHEAEALAAGAVLSDLRRTA</sequence>
<accession>A0ABX8WAG6</accession>
<evidence type="ECO:0000313" key="2">
    <source>
        <dbReference type="EMBL" id="QYO75863.1"/>
    </source>
</evidence>
<dbReference type="Proteomes" id="UP000825799">
    <property type="component" value="Chromosome"/>
</dbReference>
<dbReference type="SFLD" id="SFLDS00019">
    <property type="entry name" value="Glutathione_Transferase_(cytos"/>
    <property type="match status" value="1"/>
</dbReference>
<dbReference type="CDD" id="cd03194">
    <property type="entry name" value="GST_C_3"/>
    <property type="match status" value="1"/>
</dbReference>
<evidence type="ECO:0000313" key="3">
    <source>
        <dbReference type="Proteomes" id="UP000825799"/>
    </source>
</evidence>
<dbReference type="Gene3D" id="1.20.1050.10">
    <property type="match status" value="1"/>
</dbReference>